<dbReference type="InterPro" id="IPR021735">
    <property type="entry name" value="DUF3306"/>
</dbReference>
<feature type="region of interest" description="Disordered" evidence="1">
    <location>
        <begin position="22"/>
        <end position="71"/>
    </location>
</feature>
<feature type="compositionally biased region" description="Acidic residues" evidence="1">
    <location>
        <begin position="45"/>
        <end position="55"/>
    </location>
</feature>
<reference evidence="2 3" key="1">
    <citation type="submission" date="2017-04" db="EMBL/GenBank/DDBJ databases">
        <authorList>
            <person name="Afonso C.L."/>
            <person name="Miller P.J."/>
            <person name="Scott M.A."/>
            <person name="Spackman E."/>
            <person name="Goraichik I."/>
            <person name="Dimitrov K.M."/>
            <person name="Suarez D.L."/>
            <person name="Swayne D.E."/>
        </authorList>
    </citation>
    <scope>NUCLEOTIDE SEQUENCE [LARGE SCALE GENOMIC DNA]</scope>
    <source>
        <strain evidence="2 3">A2P</strain>
    </source>
</reference>
<proteinExistence type="predicted"/>
<evidence type="ECO:0008006" key="4">
    <source>
        <dbReference type="Google" id="ProtNLM"/>
    </source>
</evidence>
<gene>
    <name evidence="2" type="ORF">SAMN02982917_0391</name>
</gene>
<organism evidence="2 3">
    <name type="scientific">Azospirillum oryzae</name>
    <dbReference type="NCBI Taxonomy" id="286727"/>
    <lineage>
        <taxon>Bacteria</taxon>
        <taxon>Pseudomonadati</taxon>
        <taxon>Pseudomonadota</taxon>
        <taxon>Alphaproteobacteria</taxon>
        <taxon>Rhodospirillales</taxon>
        <taxon>Azospirillaceae</taxon>
        <taxon>Azospirillum</taxon>
    </lineage>
</organism>
<feature type="region of interest" description="Disordered" evidence="1">
    <location>
        <begin position="148"/>
        <end position="188"/>
    </location>
</feature>
<feature type="compositionally biased region" description="Low complexity" evidence="1">
    <location>
        <begin position="29"/>
        <end position="44"/>
    </location>
</feature>
<evidence type="ECO:0000256" key="1">
    <source>
        <dbReference type="SAM" id="MobiDB-lite"/>
    </source>
</evidence>
<evidence type="ECO:0000313" key="2">
    <source>
        <dbReference type="EMBL" id="SMF91845.1"/>
    </source>
</evidence>
<evidence type="ECO:0000313" key="3">
    <source>
        <dbReference type="Proteomes" id="UP000192936"/>
    </source>
</evidence>
<dbReference type="Proteomes" id="UP000192936">
    <property type="component" value="Unassembled WGS sequence"/>
</dbReference>
<dbReference type="EMBL" id="FXAK01000010">
    <property type="protein sequence ID" value="SMF91845.1"/>
    <property type="molecule type" value="Genomic_DNA"/>
</dbReference>
<protein>
    <recommendedName>
        <fullName evidence="4">DUF3306 domain-containing protein</fullName>
    </recommendedName>
</protein>
<dbReference type="AlphaFoldDB" id="A0A1X7HSU2"/>
<dbReference type="STRING" id="286727.SAMN02982917_0391"/>
<sequence>MTERMEEEIGFLGRWSRLKREARKDEPVAEPAVPEAPAMLPAETAEAEVAEEEAPELPSLDSLDAGSDYTGFLRPDVPAELRRQALRKAWASDPVIAGFRGFAEYDWDYNAPGYGALLPTDDIARLLDAVLPDEKREEVEEVVEEEVVAQMDGSTCPHPDPPPLGGGGGLVAEPEERRSSLPRPAGEG</sequence>
<dbReference type="Pfam" id="PF11748">
    <property type="entry name" value="DUF3306"/>
    <property type="match status" value="1"/>
</dbReference>
<name>A0A1X7HSU2_9PROT</name>
<dbReference type="RefSeq" id="WP_085092174.1">
    <property type="nucleotide sequence ID" value="NZ_FXAK01000010.1"/>
</dbReference>
<dbReference type="OrthoDB" id="8100830at2"/>
<accession>A0A1X7HSU2</accession>